<dbReference type="KEGG" id="mana:MAMMFC1_02382"/>
<reference evidence="2 3" key="1">
    <citation type="journal article" date="2018" name="Int. J. Syst. Evol. Microbiol.">
        <title>Methylomusa anaerophila gen. nov., sp. nov., an anaerobic methanol-utilizing bacterium isolated from a microbial fuel cell.</title>
        <authorList>
            <person name="Amano N."/>
            <person name="Yamamuro A."/>
            <person name="Miyahara M."/>
            <person name="Kouzuma A."/>
            <person name="Abe T."/>
            <person name="Watanabe K."/>
        </authorList>
    </citation>
    <scope>NUCLEOTIDE SEQUENCE [LARGE SCALE GENOMIC DNA]</scope>
    <source>
        <strain evidence="2 3">MMFC1</strain>
    </source>
</reference>
<keyword evidence="3" id="KW-1185">Reference proteome</keyword>
<dbReference type="OrthoDB" id="5291305at2"/>
<dbReference type="PANTHER" id="PTHR41786:SF1">
    <property type="entry name" value="6-HYDROXYMETHYLPTERIN DIPHOSPHOKINASE MPTE-LIKE DOMAIN-CONTAINING PROTEIN"/>
    <property type="match status" value="1"/>
</dbReference>
<gene>
    <name evidence="2" type="ORF">MAMMFC1_02382</name>
</gene>
<name>A0A348AKV0_9FIRM</name>
<protein>
    <recommendedName>
        <fullName evidence="1">6-hydroxymethylpterin diphosphokinase MptE-like domain-containing protein</fullName>
    </recommendedName>
</protein>
<dbReference type="EMBL" id="AP018449">
    <property type="protein sequence ID" value="BBB91698.1"/>
    <property type="molecule type" value="Genomic_DNA"/>
</dbReference>
<feature type="domain" description="6-hydroxymethylpterin diphosphokinase MptE-like" evidence="1">
    <location>
        <begin position="215"/>
        <end position="375"/>
    </location>
</feature>
<sequence>MSYYAKNIQFFEANYPLLAQRIKADEDSLIVVQVDNVDKCEGSYLLSNGSSRCFLHSVYSIDHELEWMFQDAEDETDDIVLFGLGSGQALPYIFDRFRSLKKLIVVEPTFSIFKHLLHEIEFSQLIPERALDKVILAVNCPPRIAVDTIIDTVSMGENTCVFFGNHVSYRTIFAEYHREFAERVVDKVRLSKIGIRSMQRHILAMTKNSVLNMTVPAHAMENFIDFFKGKTAIIVSAGPSLEKNIHLLEKAKEKAVIVAVGKTVHILNNRGIRPHFRMGLDSNSLEKAYFDDISDTSVPLFFMNMLYHEIAPQYPGPLVRMISRTDNLGTYIYRQSNLPLILFPIGTSVANAAACALAELQCSNIIFVGQDMCSYNNKIYADGQTADTNNTNLEVYHKKDIYGNEVISPLGYYTIKLTLEDEVRYYQGRVRFVNATEGGLGIEGVENVTLKEVLDSLPAAGDIQAQIETVLQEVPAKDFQLALKKLLPQVKRGLRITGKISKLFSKINDIDLFKDENSKRTAVETLKKIQALDKQLQSVALYKEIVEPELQSLFVAFHGFWDNGLSGSEEEQLNSVRNIITRKMIEVHAYLACLKQNIETIMENKKTCEDEIQTE</sequence>
<dbReference type="InterPro" id="IPR002826">
    <property type="entry name" value="MptE-like"/>
</dbReference>
<dbReference type="AlphaFoldDB" id="A0A348AKV0"/>
<evidence type="ECO:0000313" key="3">
    <source>
        <dbReference type="Proteomes" id="UP000276437"/>
    </source>
</evidence>
<dbReference type="Pfam" id="PF01973">
    <property type="entry name" value="MptE-like"/>
    <property type="match status" value="1"/>
</dbReference>
<dbReference type="PANTHER" id="PTHR41786">
    <property type="entry name" value="MOTILITY ACCESSORY FACTOR MAF"/>
    <property type="match status" value="1"/>
</dbReference>
<dbReference type="RefSeq" id="WP_126308686.1">
    <property type="nucleotide sequence ID" value="NZ_AP018449.1"/>
</dbReference>
<accession>A0A348AKV0</accession>
<proteinExistence type="predicted"/>
<evidence type="ECO:0000259" key="1">
    <source>
        <dbReference type="Pfam" id="PF01973"/>
    </source>
</evidence>
<dbReference type="Proteomes" id="UP000276437">
    <property type="component" value="Chromosome"/>
</dbReference>
<organism evidence="2 3">
    <name type="scientific">Methylomusa anaerophila</name>
    <dbReference type="NCBI Taxonomy" id="1930071"/>
    <lineage>
        <taxon>Bacteria</taxon>
        <taxon>Bacillati</taxon>
        <taxon>Bacillota</taxon>
        <taxon>Negativicutes</taxon>
        <taxon>Selenomonadales</taxon>
        <taxon>Sporomusaceae</taxon>
        <taxon>Methylomusa</taxon>
    </lineage>
</organism>
<evidence type="ECO:0000313" key="2">
    <source>
        <dbReference type="EMBL" id="BBB91698.1"/>
    </source>
</evidence>